<accession>A0ABN6PCP8</accession>
<dbReference type="EMBL" id="AP025698">
    <property type="protein sequence ID" value="BDH79253.1"/>
    <property type="molecule type" value="Genomic_DNA"/>
</dbReference>
<dbReference type="Pfam" id="PF01370">
    <property type="entry name" value="Epimerase"/>
    <property type="match status" value="1"/>
</dbReference>
<dbReference type="InterPro" id="IPR036291">
    <property type="entry name" value="NAD(P)-bd_dom_sf"/>
</dbReference>
<dbReference type="Gene3D" id="3.40.50.720">
    <property type="entry name" value="NAD(P)-binding Rossmann-like Domain"/>
    <property type="match status" value="1"/>
</dbReference>
<dbReference type="Gene3D" id="3.90.25.10">
    <property type="entry name" value="UDP-galactose 4-epimerase, domain 1"/>
    <property type="match status" value="1"/>
</dbReference>
<evidence type="ECO:0000313" key="3">
    <source>
        <dbReference type="Proteomes" id="UP000831817"/>
    </source>
</evidence>
<dbReference type="InterPro" id="IPR001509">
    <property type="entry name" value="Epimerase_deHydtase"/>
</dbReference>
<evidence type="ECO:0000259" key="1">
    <source>
        <dbReference type="Pfam" id="PF01370"/>
    </source>
</evidence>
<keyword evidence="3" id="KW-1185">Reference proteome</keyword>
<feature type="domain" description="NAD-dependent epimerase/dehydratase" evidence="1">
    <location>
        <begin position="15"/>
        <end position="143"/>
    </location>
</feature>
<name>A0ABN6PCP8_9EURY</name>
<dbReference type="Proteomes" id="UP000831817">
    <property type="component" value="Chromosome"/>
</dbReference>
<proteinExistence type="predicted"/>
<sequence length="239" mass="26290">MNLSLGRSSEGKGFVFHQKIMVGVPESVGDPHLLWANATGIFKLLVAAFNVKVGKVINVSTSAVYGRSIEMLLSEDARPIPPLSCAVFKAPDRYYCMVFSRYDLDTVSLRYFNVYALGKRSDSQHATFILRFINAIINGEDPPDLTWLFEVMSQIIGSFDEKPIDVKHSHPDTVDTPPFDRGGFTVSMVELAGRWVSSFRGFISTGSEDCPHVNRYFFAFHPPMGNPAGKVGGCGGVSV</sequence>
<gene>
    <name evidence="2" type="ORF">MTTB_06320</name>
</gene>
<evidence type="ECO:0000313" key="2">
    <source>
        <dbReference type="EMBL" id="BDH79253.1"/>
    </source>
</evidence>
<organism evidence="2 3">
    <name type="scientific">Methanothermobacter tenebrarum</name>
    <dbReference type="NCBI Taxonomy" id="680118"/>
    <lineage>
        <taxon>Archaea</taxon>
        <taxon>Methanobacteriati</taxon>
        <taxon>Methanobacteriota</taxon>
        <taxon>Methanomada group</taxon>
        <taxon>Methanobacteria</taxon>
        <taxon>Methanobacteriales</taxon>
        <taxon>Methanobacteriaceae</taxon>
        <taxon>Methanothermobacter</taxon>
    </lineage>
</organism>
<protein>
    <recommendedName>
        <fullName evidence="1">NAD-dependent epimerase/dehydratase domain-containing protein</fullName>
    </recommendedName>
</protein>
<dbReference type="SUPFAM" id="SSF51735">
    <property type="entry name" value="NAD(P)-binding Rossmann-fold domains"/>
    <property type="match status" value="1"/>
</dbReference>
<reference evidence="2 3" key="1">
    <citation type="submission" date="2022-04" db="EMBL/GenBank/DDBJ databases">
        <title>Complete genome of Methanothermobacter tenebrarum strain RMAS.</title>
        <authorList>
            <person name="Nakamura K."/>
            <person name="Oshima K."/>
            <person name="Hattori M."/>
            <person name="Kamagata Y."/>
            <person name="Takamizawa K."/>
        </authorList>
    </citation>
    <scope>NUCLEOTIDE SEQUENCE [LARGE SCALE GENOMIC DNA]</scope>
    <source>
        <strain evidence="2 3">RMAS</strain>
    </source>
</reference>